<evidence type="ECO:0000256" key="1">
    <source>
        <dbReference type="SAM" id="MobiDB-lite"/>
    </source>
</evidence>
<dbReference type="PANTHER" id="PTHR28219">
    <property type="entry name" value="UPF0642 PROTEIN YBL028C"/>
    <property type="match status" value="1"/>
</dbReference>
<keyword evidence="4" id="KW-1185">Reference proteome</keyword>
<proteinExistence type="predicted"/>
<feature type="region of interest" description="Disordered" evidence="1">
    <location>
        <begin position="52"/>
        <end position="112"/>
    </location>
</feature>
<feature type="compositionally biased region" description="Polar residues" evidence="1">
    <location>
        <begin position="71"/>
        <end position="85"/>
    </location>
</feature>
<protein>
    <submittedName>
        <fullName evidence="3">LAME_0F02630g1_1</fullName>
    </submittedName>
</protein>
<organism evidence="3 4">
    <name type="scientific">Lachancea meyersii CBS 8951</name>
    <dbReference type="NCBI Taxonomy" id="1266667"/>
    <lineage>
        <taxon>Eukaryota</taxon>
        <taxon>Fungi</taxon>
        <taxon>Dikarya</taxon>
        <taxon>Ascomycota</taxon>
        <taxon>Saccharomycotina</taxon>
        <taxon>Saccharomycetes</taxon>
        <taxon>Saccharomycetales</taxon>
        <taxon>Saccharomycetaceae</taxon>
        <taxon>Lachancea</taxon>
    </lineage>
</organism>
<reference evidence="4" key="1">
    <citation type="submission" date="2016-03" db="EMBL/GenBank/DDBJ databases">
        <authorList>
            <person name="Devillers Hugo."/>
        </authorList>
    </citation>
    <scope>NUCLEOTIDE SEQUENCE [LARGE SCALE GENOMIC DNA]</scope>
</reference>
<dbReference type="Pfam" id="PF10338">
    <property type="entry name" value="YBL028C_N"/>
    <property type="match status" value="1"/>
</dbReference>
<dbReference type="Proteomes" id="UP000191144">
    <property type="component" value="Chromosome F"/>
</dbReference>
<gene>
    <name evidence="3" type="ORF">LAME_0F02630G</name>
</gene>
<sequence>MAKSLRAKSQLKAKSVKRKNVFQVDADARANRIADKMKEDLIKQRLEELKRKNASLQNDEDARKALEADNQMDQDQQAKNVSTSGWRDARHHTYKRNKKLSKNRKKGSFTKF</sequence>
<evidence type="ECO:0000313" key="3">
    <source>
        <dbReference type="EMBL" id="SCU93098.1"/>
    </source>
</evidence>
<dbReference type="EMBL" id="LT598477">
    <property type="protein sequence ID" value="SCU93098.1"/>
    <property type="molecule type" value="Genomic_DNA"/>
</dbReference>
<name>A0A1G4JQK8_9SACH</name>
<dbReference type="InterPro" id="IPR019434">
    <property type="entry name" value="DUF2423"/>
</dbReference>
<dbReference type="GO" id="GO:0030687">
    <property type="term" value="C:preribosome, large subunit precursor"/>
    <property type="evidence" value="ECO:0007669"/>
    <property type="project" value="TreeGrafter"/>
</dbReference>
<feature type="domain" description="DUF2423" evidence="2">
    <location>
        <begin position="1"/>
        <end position="44"/>
    </location>
</feature>
<evidence type="ECO:0000259" key="2">
    <source>
        <dbReference type="Pfam" id="PF10338"/>
    </source>
</evidence>
<accession>A0A1G4JQK8</accession>
<evidence type="ECO:0000313" key="4">
    <source>
        <dbReference type="Proteomes" id="UP000191144"/>
    </source>
</evidence>
<feature type="compositionally biased region" description="Basic residues" evidence="1">
    <location>
        <begin position="89"/>
        <end position="112"/>
    </location>
</feature>
<dbReference type="PANTHER" id="PTHR28219:SF1">
    <property type="entry name" value="UPF0642 PROTEIN YBL028C"/>
    <property type="match status" value="1"/>
</dbReference>
<dbReference type="AlphaFoldDB" id="A0A1G4JQK8"/>
<dbReference type="OrthoDB" id="4087970at2759"/>